<evidence type="ECO:0000313" key="3">
    <source>
        <dbReference type="Proteomes" id="UP000800093"/>
    </source>
</evidence>
<protein>
    <submittedName>
        <fullName evidence="2">Uncharacterized protein</fullName>
    </submittedName>
</protein>
<accession>A0A9P4N9I1</accession>
<feature type="region of interest" description="Disordered" evidence="1">
    <location>
        <begin position="430"/>
        <end position="522"/>
    </location>
</feature>
<feature type="region of interest" description="Disordered" evidence="1">
    <location>
        <begin position="65"/>
        <end position="100"/>
    </location>
</feature>
<proteinExistence type="predicted"/>
<organism evidence="2 3">
    <name type="scientific">Lojkania enalia</name>
    <dbReference type="NCBI Taxonomy" id="147567"/>
    <lineage>
        <taxon>Eukaryota</taxon>
        <taxon>Fungi</taxon>
        <taxon>Dikarya</taxon>
        <taxon>Ascomycota</taxon>
        <taxon>Pezizomycotina</taxon>
        <taxon>Dothideomycetes</taxon>
        <taxon>Pleosporomycetidae</taxon>
        <taxon>Pleosporales</taxon>
        <taxon>Pleosporales incertae sedis</taxon>
        <taxon>Lojkania</taxon>
    </lineage>
</organism>
<name>A0A9P4N9I1_9PLEO</name>
<dbReference type="OrthoDB" id="3791985at2759"/>
<feature type="compositionally biased region" description="Low complexity" evidence="1">
    <location>
        <begin position="461"/>
        <end position="474"/>
    </location>
</feature>
<dbReference type="AlphaFoldDB" id="A0A9P4N9I1"/>
<reference evidence="3" key="1">
    <citation type="journal article" date="2020" name="Stud. Mycol.">
        <title>101 Dothideomycetes genomes: A test case for predicting lifestyles and emergence of pathogens.</title>
        <authorList>
            <person name="Haridas S."/>
            <person name="Albert R."/>
            <person name="Binder M."/>
            <person name="Bloem J."/>
            <person name="LaButti K."/>
            <person name="Salamov A."/>
            <person name="Andreopoulos B."/>
            <person name="Baker S."/>
            <person name="Barry K."/>
            <person name="Bills G."/>
            <person name="Bluhm B."/>
            <person name="Cannon C."/>
            <person name="Castanera R."/>
            <person name="Culley D."/>
            <person name="Daum C."/>
            <person name="Ezra D."/>
            <person name="Gonzalez J."/>
            <person name="Henrissat B."/>
            <person name="Kuo A."/>
            <person name="Liang C."/>
            <person name="Lipzen A."/>
            <person name="Lutzoni F."/>
            <person name="Magnuson J."/>
            <person name="Mondo S."/>
            <person name="Nolan M."/>
            <person name="Ohm R."/>
            <person name="Pangilinan J."/>
            <person name="Park H.-J."/>
            <person name="Ramirez L."/>
            <person name="Alfaro M."/>
            <person name="Sun H."/>
            <person name="Tritt A."/>
            <person name="Yoshinaga Y."/>
            <person name="Zwiers L.-H."/>
            <person name="Turgeon B."/>
            <person name="Goodwin S."/>
            <person name="Spatafora J."/>
            <person name="Crous P."/>
            <person name="Grigoriev I."/>
        </authorList>
    </citation>
    <scope>NUCLEOTIDE SEQUENCE [LARGE SCALE GENOMIC DNA]</scope>
    <source>
        <strain evidence="3">CBS 304.66</strain>
    </source>
</reference>
<feature type="compositionally biased region" description="Low complexity" evidence="1">
    <location>
        <begin position="494"/>
        <end position="503"/>
    </location>
</feature>
<evidence type="ECO:0000313" key="2">
    <source>
        <dbReference type="EMBL" id="KAF2269099.1"/>
    </source>
</evidence>
<gene>
    <name evidence="2" type="ORF">CC78DRAFT_612571</name>
</gene>
<dbReference type="Proteomes" id="UP000800093">
    <property type="component" value="Unassembled WGS sequence"/>
</dbReference>
<evidence type="ECO:0000256" key="1">
    <source>
        <dbReference type="SAM" id="MobiDB-lite"/>
    </source>
</evidence>
<feature type="compositionally biased region" description="Polar residues" evidence="1">
    <location>
        <begin position="475"/>
        <end position="493"/>
    </location>
</feature>
<comment type="caution">
    <text evidence="2">The sequence shown here is derived from an EMBL/GenBank/DDBJ whole genome shotgun (WGS) entry which is preliminary data.</text>
</comment>
<keyword evidence="3" id="KW-1185">Reference proteome</keyword>
<dbReference type="EMBL" id="ML986583">
    <property type="protein sequence ID" value="KAF2269099.1"/>
    <property type="molecule type" value="Genomic_DNA"/>
</dbReference>
<feature type="compositionally biased region" description="Low complexity" evidence="1">
    <location>
        <begin position="69"/>
        <end position="100"/>
    </location>
</feature>
<sequence>MRIYRRGFLSGIVDTLNDIASVISCATKVVENLVDNVKKIDPPFDVVESLTDGLEDLGKQLEKLKKENSPSASVSSPEPTSASSASQSSSSSSSTCTSGSAVPICTETVSLATTFSIDGTNTVTSVKSVTATACTTVTGCNIKPSTAYTTTASASSTATASVCEAGCRACQGPSKRELRALVPLEPRSLWKRKIFNVKEDGKRWNDDNYQRYFMGELQNGPNVKELDWGGLFGAGKEVVAITRELGETAHTTYVAGLVGCTAILIISEKGMWFAHIAEPGFLGGSELFDQRWNDGVIGAFEGEDSDLVLPGSLAGEGGILNKANNPQIFVSTPYAIGTKERQFPDKLNTIMGYLTGSGKEFEGIPIHEFDYDRPKDNDEEENFRTRANGKVLVQYDPKGFRFGPDQPVYRVWQEVPTFEDYTWCLGSASKKRDGSCPLPPASTTMTNTPTKTEEITKSPAETEQPTQTEQSTLTDLPSQNPQSSQTESGTPIISETRTSAPSESPTPTPRPSSPWSSNCPSGCDCSAGVPLCS</sequence>